<comment type="pathway">
    <text evidence="1">Cofactor biosynthesis; thiamine diphosphate biosynthesis.</text>
</comment>
<dbReference type="FunFam" id="3.40.1190.20:FF:000003">
    <property type="entry name" value="Phosphomethylpyrimidine kinase ThiD"/>
    <property type="match status" value="1"/>
</dbReference>
<evidence type="ECO:0000256" key="5">
    <source>
        <dbReference type="ARBA" id="ARBA00022777"/>
    </source>
</evidence>
<evidence type="ECO:0000313" key="9">
    <source>
        <dbReference type="Proteomes" id="UP000029221"/>
    </source>
</evidence>
<dbReference type="InterPro" id="IPR029056">
    <property type="entry name" value="Ribokinase-like"/>
</dbReference>
<accession>A0A090Q2Z8</accession>
<dbReference type="AlphaFoldDB" id="A0A090Q2Z8"/>
<dbReference type="Proteomes" id="UP000029221">
    <property type="component" value="Unassembled WGS sequence"/>
</dbReference>
<dbReference type="GO" id="GO:0008902">
    <property type="term" value="F:hydroxymethylpyrimidine kinase activity"/>
    <property type="evidence" value="ECO:0007669"/>
    <property type="project" value="UniProtKB-EC"/>
</dbReference>
<keyword evidence="6" id="KW-0067">ATP-binding</keyword>
<dbReference type="Pfam" id="PF08543">
    <property type="entry name" value="Phos_pyr_kin"/>
    <property type="match status" value="1"/>
</dbReference>
<keyword evidence="5 8" id="KW-0418">Kinase</keyword>
<dbReference type="GO" id="GO:0005524">
    <property type="term" value="F:ATP binding"/>
    <property type="evidence" value="ECO:0007669"/>
    <property type="project" value="UniProtKB-KW"/>
</dbReference>
<dbReference type="eggNOG" id="COG0351">
    <property type="taxonomic scope" value="Bacteria"/>
</dbReference>
<dbReference type="PANTHER" id="PTHR20858:SF17">
    <property type="entry name" value="HYDROXYMETHYLPYRIMIDINE_PHOSPHOMETHYLPYRIMIDINE KINASE THI20-RELATED"/>
    <property type="match status" value="1"/>
</dbReference>
<dbReference type="SUPFAM" id="SSF53613">
    <property type="entry name" value="Ribokinase-like"/>
    <property type="match status" value="1"/>
</dbReference>
<evidence type="ECO:0000256" key="3">
    <source>
        <dbReference type="ARBA" id="ARBA00022679"/>
    </source>
</evidence>
<evidence type="ECO:0000313" key="8">
    <source>
        <dbReference type="EMBL" id="GAK96567.1"/>
    </source>
</evidence>
<evidence type="ECO:0000256" key="6">
    <source>
        <dbReference type="ARBA" id="ARBA00022840"/>
    </source>
</evidence>
<evidence type="ECO:0000256" key="1">
    <source>
        <dbReference type="ARBA" id="ARBA00004948"/>
    </source>
</evidence>
<dbReference type="NCBIfam" id="TIGR00097">
    <property type="entry name" value="HMP-P_kinase"/>
    <property type="match status" value="1"/>
</dbReference>
<proteinExistence type="predicted"/>
<organism evidence="8 9">
    <name type="scientific">Nonlabens tegetincola</name>
    <dbReference type="NCBI Taxonomy" id="323273"/>
    <lineage>
        <taxon>Bacteria</taxon>
        <taxon>Pseudomonadati</taxon>
        <taxon>Bacteroidota</taxon>
        <taxon>Flavobacteriia</taxon>
        <taxon>Flavobacteriales</taxon>
        <taxon>Flavobacteriaceae</taxon>
        <taxon>Nonlabens</taxon>
    </lineage>
</organism>
<dbReference type="GO" id="GO:0005829">
    <property type="term" value="C:cytosol"/>
    <property type="evidence" value="ECO:0007669"/>
    <property type="project" value="TreeGrafter"/>
</dbReference>
<keyword evidence="9" id="KW-1185">Reference proteome</keyword>
<dbReference type="GO" id="GO:0009228">
    <property type="term" value="P:thiamine biosynthetic process"/>
    <property type="evidence" value="ECO:0007669"/>
    <property type="project" value="InterPro"/>
</dbReference>
<evidence type="ECO:0000256" key="4">
    <source>
        <dbReference type="ARBA" id="ARBA00022741"/>
    </source>
</evidence>
<dbReference type="GO" id="GO:0008972">
    <property type="term" value="F:phosphomethylpyrimidine kinase activity"/>
    <property type="evidence" value="ECO:0007669"/>
    <property type="project" value="InterPro"/>
</dbReference>
<dbReference type="STRING" id="319236.BST91_07520"/>
<gene>
    <name evidence="8" type="ORF">JCM19294_2080</name>
</gene>
<dbReference type="PANTHER" id="PTHR20858">
    <property type="entry name" value="PHOSPHOMETHYLPYRIMIDINE KINASE"/>
    <property type="match status" value="1"/>
</dbReference>
<dbReference type="EMBL" id="BBML01000002">
    <property type="protein sequence ID" value="GAK96567.1"/>
    <property type="molecule type" value="Genomic_DNA"/>
</dbReference>
<keyword evidence="4" id="KW-0547">Nucleotide-binding</keyword>
<protein>
    <recommendedName>
        <fullName evidence="2">hydroxymethylpyrimidine kinase</fullName>
        <ecNumber evidence="2">2.7.1.49</ecNumber>
    </recommendedName>
</protein>
<comment type="caution">
    <text evidence="8">The sequence shown here is derived from an EMBL/GenBank/DDBJ whole genome shotgun (WGS) entry which is preliminary data.</text>
</comment>
<name>A0A090Q2Z8_9FLAO</name>
<dbReference type="RefSeq" id="WP_042277906.1">
    <property type="nucleotide sequence ID" value="NZ_BBML01000002.1"/>
</dbReference>
<dbReference type="InterPro" id="IPR004399">
    <property type="entry name" value="HMP/HMP-P_kinase_dom"/>
</dbReference>
<evidence type="ECO:0000256" key="2">
    <source>
        <dbReference type="ARBA" id="ARBA00012135"/>
    </source>
</evidence>
<reference evidence="8" key="1">
    <citation type="journal article" date="2014" name="Genome Announc.">
        <title>Draft Genome Sequences of Marine Flavobacterium Nonlabens Strains NR17, NR24, NR27, NR32, NR33, and Ara13.</title>
        <authorList>
            <person name="Nakanishi M."/>
            <person name="Meirelles P."/>
            <person name="Suzuki R."/>
            <person name="Takatani N."/>
            <person name="Mino S."/>
            <person name="Suda W."/>
            <person name="Oshima K."/>
            <person name="Hattori M."/>
            <person name="Ohkuma M."/>
            <person name="Hosokawa M."/>
            <person name="Miyashita K."/>
            <person name="Thompson F.L."/>
            <person name="Niwa A."/>
            <person name="Sawabe T."/>
            <person name="Sawabe T."/>
        </authorList>
    </citation>
    <scope>NUCLEOTIDE SEQUENCE [LARGE SCALE GENOMIC DNA]</scope>
    <source>
        <strain evidence="8">JCM 19294</strain>
    </source>
</reference>
<dbReference type="CDD" id="cd01169">
    <property type="entry name" value="HMPP_kinase"/>
    <property type="match status" value="1"/>
</dbReference>
<dbReference type="InterPro" id="IPR013749">
    <property type="entry name" value="PM/HMP-P_kinase-1"/>
</dbReference>
<sequence length="270" mass="29083">MGNLKNTYHTVLTIAGSDSGGCAGIQADIKSISACGAFAASVITATTAQNTQGVFDIHPIPIDHIEKQLDAVFTDITFQAVKIGMLHSCEVIKLISKKLQEYQAVNVVIDPVMVATSGDRLITNEALQSLKSFLPQAYLITPNSKEAELLLEQEINPKNAQEAAQQLAEKYQTSVLLKGGHMDHAPNEMVDILYNFETAQTILLKNPKVETRHTHGTGCSLSSSIATFLSKGYSLEKSVDLACQYINSAILNGKDKVLGKGNGPINHFGL</sequence>
<evidence type="ECO:0000259" key="7">
    <source>
        <dbReference type="Pfam" id="PF08543"/>
    </source>
</evidence>
<dbReference type="EC" id="2.7.1.49" evidence="2"/>
<dbReference type="Gene3D" id="3.40.1190.20">
    <property type="match status" value="1"/>
</dbReference>
<keyword evidence="3 8" id="KW-0808">Transferase</keyword>
<feature type="domain" description="Pyridoxamine kinase/Phosphomethylpyrimidine kinase" evidence="7">
    <location>
        <begin position="18"/>
        <end position="266"/>
    </location>
</feature>